<dbReference type="Gene3D" id="3.40.50.720">
    <property type="entry name" value="NAD(P)-binding Rossmann-like Domain"/>
    <property type="match status" value="1"/>
</dbReference>
<name>A0A3P7RXS7_DIBLA</name>
<dbReference type="AlphaFoldDB" id="A0A3P7RXS7"/>
<dbReference type="PROSITE" id="PS51257">
    <property type="entry name" value="PROKAR_LIPOPROTEIN"/>
    <property type="match status" value="1"/>
</dbReference>
<dbReference type="Proteomes" id="UP000281553">
    <property type="component" value="Unassembled WGS sequence"/>
</dbReference>
<accession>A0A3P7RXS7</accession>
<organism evidence="2 3">
    <name type="scientific">Dibothriocephalus latus</name>
    <name type="common">Fish tapeworm</name>
    <name type="synonym">Diphyllobothrium latum</name>
    <dbReference type="NCBI Taxonomy" id="60516"/>
    <lineage>
        <taxon>Eukaryota</taxon>
        <taxon>Metazoa</taxon>
        <taxon>Spiralia</taxon>
        <taxon>Lophotrochozoa</taxon>
        <taxon>Platyhelminthes</taxon>
        <taxon>Cestoda</taxon>
        <taxon>Eucestoda</taxon>
        <taxon>Diphyllobothriidea</taxon>
        <taxon>Diphyllobothriidae</taxon>
        <taxon>Dibothriocephalus</taxon>
    </lineage>
</organism>
<dbReference type="EMBL" id="UYRU01117853">
    <property type="protein sequence ID" value="VDN45619.1"/>
    <property type="molecule type" value="Genomic_DNA"/>
</dbReference>
<dbReference type="Pfam" id="PF00899">
    <property type="entry name" value="ThiF"/>
    <property type="match status" value="1"/>
</dbReference>
<evidence type="ECO:0000313" key="3">
    <source>
        <dbReference type="Proteomes" id="UP000281553"/>
    </source>
</evidence>
<dbReference type="InterPro" id="IPR000594">
    <property type="entry name" value="ThiF_NAD_FAD-bd"/>
</dbReference>
<proteinExistence type="predicted"/>
<keyword evidence="3" id="KW-1185">Reference proteome</keyword>
<dbReference type="GO" id="GO:0008641">
    <property type="term" value="F:ubiquitin-like modifier activating enzyme activity"/>
    <property type="evidence" value="ECO:0007669"/>
    <property type="project" value="InterPro"/>
</dbReference>
<evidence type="ECO:0000259" key="1">
    <source>
        <dbReference type="Pfam" id="PF00899"/>
    </source>
</evidence>
<sequence length="56" mass="5777">MVKQRAPCYRCIHPIPPPSTSVQGCSDAGVIGVVPGIIGTMQAAETIKILTGIGEN</sequence>
<gene>
    <name evidence="2" type="ORF">DILT_LOCUS19659</name>
</gene>
<reference evidence="2 3" key="1">
    <citation type="submission" date="2018-11" db="EMBL/GenBank/DDBJ databases">
        <authorList>
            <consortium name="Pathogen Informatics"/>
        </authorList>
    </citation>
    <scope>NUCLEOTIDE SEQUENCE [LARGE SCALE GENOMIC DNA]</scope>
</reference>
<dbReference type="InterPro" id="IPR035985">
    <property type="entry name" value="Ubiquitin-activating_enz"/>
</dbReference>
<protein>
    <recommendedName>
        <fullName evidence="1">THIF-type NAD/FAD binding fold domain-containing protein</fullName>
    </recommendedName>
</protein>
<dbReference type="SUPFAM" id="SSF69572">
    <property type="entry name" value="Activating enzymes of the ubiquitin-like proteins"/>
    <property type="match status" value="1"/>
</dbReference>
<evidence type="ECO:0000313" key="2">
    <source>
        <dbReference type="EMBL" id="VDN45619.1"/>
    </source>
</evidence>
<feature type="domain" description="THIF-type NAD/FAD binding fold" evidence="1">
    <location>
        <begin position="3"/>
        <end position="55"/>
    </location>
</feature>